<keyword evidence="5" id="KW-1185">Reference proteome</keyword>
<proteinExistence type="predicted"/>
<dbReference type="InterPro" id="IPR007110">
    <property type="entry name" value="Ig-like_dom"/>
</dbReference>
<feature type="compositionally biased region" description="Low complexity" evidence="1">
    <location>
        <begin position="347"/>
        <end position="406"/>
    </location>
</feature>
<dbReference type="SUPFAM" id="SSF55486">
    <property type="entry name" value="Metalloproteases ('zincins'), catalytic domain"/>
    <property type="match status" value="1"/>
</dbReference>
<sequence length="497" mass="50010">MKRRLPAGRIPSLVAALAVLPLAVPSSPAQAAQAGPEVRATAVVLVDFQDKSHPDAAAATAKAKEIFFGSGTSVATYFKKTSQDRVVFSGQVFGPWKLDMPAGCDTGQMRLKVDAQLKARGVDRTRFKHVSIIMPSGGCGWAGLATVGGETSWMPGPPDGYSAAGTIHEIGHNLGLSHEGTSACTEGTLSGCVAAGYRGKTSVMGGGGPGVGLSAPALVKLKWHTAAERIVPTASGAYTLPPLYGPGRRFLDIPLADTKDGDRLVVEYRRRGLGPDADVAEGVIVYLVPKGDYKKAVQIDTTPATTGKGSTPLGVGRTVKGRGVTLTVLSQSAAGARVSLTLPGGAPAPTTAPTAPAPTATAKPTATATATAKPTATATATAKPTATATATAKPTAPAPTATQAPASGGLPAISAGVGVRPGVAAPGRSVTVTAVCSGSGVAKVVSTAFATRENVPPVPTVAWYPQLAVSAKARPGRHHVHVRCADGSIARTSLTVG</sequence>
<evidence type="ECO:0000313" key="5">
    <source>
        <dbReference type="Proteomes" id="UP000562352"/>
    </source>
</evidence>
<dbReference type="RefSeq" id="WP_184938895.1">
    <property type="nucleotide sequence ID" value="NZ_BAAAWZ010000001.1"/>
</dbReference>
<dbReference type="InterPro" id="IPR008752">
    <property type="entry name" value="Peptidase_M11"/>
</dbReference>
<dbReference type="AlphaFoldDB" id="A0A841CZQ8"/>
<feature type="signal peptide" evidence="2">
    <location>
        <begin position="1"/>
        <end position="31"/>
    </location>
</feature>
<accession>A0A841CZQ8</accession>
<gene>
    <name evidence="4" type="ORF">FHS22_001041</name>
</gene>
<evidence type="ECO:0000259" key="3">
    <source>
        <dbReference type="PROSITE" id="PS50835"/>
    </source>
</evidence>
<evidence type="ECO:0000256" key="2">
    <source>
        <dbReference type="SAM" id="SignalP"/>
    </source>
</evidence>
<comment type="caution">
    <text evidence="4">The sequence shown here is derived from an EMBL/GenBank/DDBJ whole genome shotgun (WGS) entry which is preliminary data.</text>
</comment>
<dbReference type="Proteomes" id="UP000562352">
    <property type="component" value="Unassembled WGS sequence"/>
</dbReference>
<organism evidence="4 5">
    <name type="scientific">Planomonospora venezuelensis</name>
    <dbReference type="NCBI Taxonomy" id="1999"/>
    <lineage>
        <taxon>Bacteria</taxon>
        <taxon>Bacillati</taxon>
        <taxon>Actinomycetota</taxon>
        <taxon>Actinomycetes</taxon>
        <taxon>Streptosporangiales</taxon>
        <taxon>Streptosporangiaceae</taxon>
        <taxon>Planomonospora</taxon>
    </lineage>
</organism>
<dbReference type="EMBL" id="JACHJJ010000002">
    <property type="protein sequence ID" value="MBB5961784.1"/>
    <property type="molecule type" value="Genomic_DNA"/>
</dbReference>
<feature type="region of interest" description="Disordered" evidence="1">
    <location>
        <begin position="340"/>
        <end position="407"/>
    </location>
</feature>
<name>A0A841CZQ8_PLAVE</name>
<reference evidence="4 5" key="1">
    <citation type="submission" date="2020-08" db="EMBL/GenBank/DDBJ databases">
        <title>Genomic Encyclopedia of Type Strains, Phase III (KMG-III): the genomes of soil and plant-associated and newly described type strains.</title>
        <authorList>
            <person name="Whitman W."/>
        </authorList>
    </citation>
    <scope>NUCLEOTIDE SEQUENCE [LARGE SCALE GENOMIC DNA]</scope>
    <source>
        <strain evidence="4 5">CECT 3303</strain>
    </source>
</reference>
<dbReference type="PROSITE" id="PS50835">
    <property type="entry name" value="IG_LIKE"/>
    <property type="match status" value="1"/>
</dbReference>
<dbReference type="Pfam" id="PF05548">
    <property type="entry name" value="Peptidase_M11"/>
    <property type="match status" value="1"/>
</dbReference>
<evidence type="ECO:0000313" key="4">
    <source>
        <dbReference type="EMBL" id="MBB5961784.1"/>
    </source>
</evidence>
<keyword evidence="2" id="KW-0732">Signal</keyword>
<feature type="chain" id="PRO_5032415128" description="Ig-like domain-containing protein" evidence="2">
    <location>
        <begin position="32"/>
        <end position="497"/>
    </location>
</feature>
<protein>
    <recommendedName>
        <fullName evidence="3">Ig-like domain-containing protein</fullName>
    </recommendedName>
</protein>
<feature type="domain" description="Ig-like" evidence="3">
    <location>
        <begin position="411"/>
        <end position="497"/>
    </location>
</feature>
<evidence type="ECO:0000256" key="1">
    <source>
        <dbReference type="SAM" id="MobiDB-lite"/>
    </source>
</evidence>